<comment type="caution">
    <text evidence="1">The sequence shown here is derived from an EMBL/GenBank/DDBJ whole genome shotgun (WGS) entry which is preliminary data.</text>
</comment>
<gene>
    <name evidence="1" type="ORF">BaRGS_00002927</name>
</gene>
<reference evidence="1 2" key="1">
    <citation type="journal article" date="2023" name="Sci. Data">
        <title>Genome assembly of the Korean intertidal mud-creeper Batillaria attramentaria.</title>
        <authorList>
            <person name="Patra A.K."/>
            <person name="Ho P.T."/>
            <person name="Jun S."/>
            <person name="Lee S.J."/>
            <person name="Kim Y."/>
            <person name="Won Y.J."/>
        </authorList>
    </citation>
    <scope>NUCLEOTIDE SEQUENCE [LARGE SCALE GENOMIC DNA]</scope>
    <source>
        <strain evidence="1">Wonlab-2016</strain>
    </source>
</reference>
<organism evidence="1 2">
    <name type="scientific">Batillaria attramentaria</name>
    <dbReference type="NCBI Taxonomy" id="370345"/>
    <lineage>
        <taxon>Eukaryota</taxon>
        <taxon>Metazoa</taxon>
        <taxon>Spiralia</taxon>
        <taxon>Lophotrochozoa</taxon>
        <taxon>Mollusca</taxon>
        <taxon>Gastropoda</taxon>
        <taxon>Caenogastropoda</taxon>
        <taxon>Sorbeoconcha</taxon>
        <taxon>Cerithioidea</taxon>
        <taxon>Batillariidae</taxon>
        <taxon>Batillaria</taxon>
    </lineage>
</organism>
<keyword evidence="2" id="KW-1185">Reference proteome</keyword>
<dbReference type="AlphaFoldDB" id="A0ABD0M2D5"/>
<dbReference type="Proteomes" id="UP001519460">
    <property type="component" value="Unassembled WGS sequence"/>
</dbReference>
<proteinExistence type="predicted"/>
<sequence length="100" mass="11054">MTRYVTACYFYHTRLSSNRSISAVGRFDRTAHYQCKLALNESVYPSIGRSVRLLSIAPANDVSRDKIDAVCKHTLITAADVKLITHMDSPPALSKIGSPI</sequence>
<name>A0ABD0M2D5_9CAEN</name>
<dbReference type="EMBL" id="JACVVK020000009">
    <property type="protein sequence ID" value="KAK7505656.1"/>
    <property type="molecule type" value="Genomic_DNA"/>
</dbReference>
<accession>A0ABD0M2D5</accession>
<protein>
    <submittedName>
        <fullName evidence="1">Uncharacterized protein</fullName>
    </submittedName>
</protein>
<evidence type="ECO:0000313" key="2">
    <source>
        <dbReference type="Proteomes" id="UP001519460"/>
    </source>
</evidence>
<evidence type="ECO:0000313" key="1">
    <source>
        <dbReference type="EMBL" id="KAK7505656.1"/>
    </source>
</evidence>